<sequence length="300" mass="35375">MITIKNYISMIYDDFREYIDQNVNLCMLKTLNYQAGQKPDYSDIHIQQLYLLRYAFSYAFEYKSMFDTLFAREKFKDSIEVASIGCGNMIDYWGLVEALGEIGSGECYIKYRGIDTIDWNYKIEAREKDEVKFTKVNAATIFQKTSTLISNVYIFPKSISEFSNEEFQDICESFRKKEIQRDRIHILISLRSDQGSMDRDMERSEKIISAIKQNGFITEDNATTFIHYKDEDRGIKKIDYKFEYPNEAIELLTSLNTECSTYISNRENCTSDCKNLNRWPVLKARNIRYQVLTFDRKDSL</sequence>
<accession>A0A564U9Y5</accession>
<reference evidence="1 2" key="1">
    <citation type="submission" date="2019-07" db="EMBL/GenBank/DDBJ databases">
        <authorList>
            <person name="Hibberd C M."/>
            <person name="Gehrig L. J."/>
            <person name="Chang H.-W."/>
            <person name="Venkatesh S."/>
        </authorList>
    </citation>
    <scope>NUCLEOTIDE SEQUENCE [LARGE SCALE GENOMIC DNA]</scope>
    <source>
        <strain evidence="1">Dorea_longicatena_SSTS_Bg7063</strain>
    </source>
</reference>
<name>A0A564U9Y5_9FIRM</name>
<dbReference type="EMBL" id="CABHNM010000052">
    <property type="protein sequence ID" value="VUX16313.1"/>
    <property type="molecule type" value="Genomic_DNA"/>
</dbReference>
<evidence type="ECO:0000313" key="1">
    <source>
        <dbReference type="EMBL" id="VUX16313.1"/>
    </source>
</evidence>
<dbReference type="RefSeq" id="WP_144101160.1">
    <property type="nucleotide sequence ID" value="NZ_CABHNM010000052.1"/>
</dbReference>
<protein>
    <submittedName>
        <fullName evidence="1">Uncharacterized protein</fullName>
    </submittedName>
</protein>
<gene>
    <name evidence="1" type="ORF">DLSSTS7063_02268</name>
</gene>
<proteinExistence type="predicted"/>
<dbReference type="Proteomes" id="UP000398619">
    <property type="component" value="Unassembled WGS sequence"/>
</dbReference>
<evidence type="ECO:0000313" key="2">
    <source>
        <dbReference type="Proteomes" id="UP000398619"/>
    </source>
</evidence>
<dbReference type="AlphaFoldDB" id="A0A564U9Y5"/>
<organism evidence="1 2">
    <name type="scientific">Dorea longicatena</name>
    <dbReference type="NCBI Taxonomy" id="88431"/>
    <lineage>
        <taxon>Bacteria</taxon>
        <taxon>Bacillati</taxon>
        <taxon>Bacillota</taxon>
        <taxon>Clostridia</taxon>
        <taxon>Lachnospirales</taxon>
        <taxon>Lachnospiraceae</taxon>
        <taxon>Dorea</taxon>
    </lineage>
</organism>